<proteinExistence type="predicted"/>
<evidence type="ECO:0000256" key="2">
    <source>
        <dbReference type="ARBA" id="ARBA00022679"/>
    </source>
</evidence>
<keyword evidence="5" id="KW-0012">Acyltransferase</keyword>
<dbReference type="InterPro" id="IPR013785">
    <property type="entry name" value="Aldolase_TIM"/>
</dbReference>
<reference evidence="5" key="1">
    <citation type="submission" date="2019-03" db="EMBL/GenBank/DDBJ databases">
        <authorList>
            <person name="Hao L."/>
        </authorList>
    </citation>
    <scope>NUCLEOTIDE SEQUENCE</scope>
</reference>
<dbReference type="GO" id="GO:0043720">
    <property type="term" value="F:3-keto-5-aminohexanoate cleavage activity"/>
    <property type="evidence" value="ECO:0007669"/>
    <property type="project" value="InterPro"/>
</dbReference>
<dbReference type="PANTHER" id="PTHR37418">
    <property type="entry name" value="3-KETO-5-AMINOHEXANOATE CLEAVAGE ENZYME-RELATED"/>
    <property type="match status" value="1"/>
</dbReference>
<dbReference type="InterPro" id="IPR008567">
    <property type="entry name" value="BKACE"/>
</dbReference>
<accession>A0A485M5F7</accession>
<gene>
    <name evidence="5" type="primary">kce</name>
    <name evidence="5" type="ORF">SCFA_60029</name>
</gene>
<dbReference type="EMBL" id="CAADRM010000125">
    <property type="protein sequence ID" value="VFU17019.1"/>
    <property type="molecule type" value="Genomic_DNA"/>
</dbReference>
<name>A0A485M5F7_9ZZZZ</name>
<evidence type="ECO:0000256" key="4">
    <source>
        <dbReference type="ARBA" id="ARBA00022833"/>
    </source>
</evidence>
<sequence>MSKKFGKVIICAALAGPATMKTQNPAVPYTPREFAEEAARCYRAGAAMAHVHARDDQGMPTHEIDRIRDTYNAIKDKTPELIVNLSSAVGFGKTPEQRLAQIMAIRPEMASLNTNTMNFSMIDRSTGRIIADFVFENTFTMLQDFGKAMESEKIKPEIECYDMGGIDNTLLMAKQGFFSEPLNFNFVFGVAGGQAFRPDAFIAMVNALPPGSVFTACGVGLDQYPSITQSCLLGGHMRVGLEDNIRVPGGDLAKGSYEQVEWALRIAEVLGREPATPDEARAIMGIRTS</sequence>
<evidence type="ECO:0000313" key="5">
    <source>
        <dbReference type="EMBL" id="VFU17019.1"/>
    </source>
</evidence>
<protein>
    <submittedName>
        <fullName evidence="5">3-keto-5-aminohexanoate cleavage enzyme</fullName>
        <ecNumber evidence="5">2.3.1.247</ecNumber>
    </submittedName>
</protein>
<dbReference type="EC" id="2.3.1.247" evidence="5"/>
<dbReference type="AlphaFoldDB" id="A0A485M5F7"/>
<dbReference type="Pfam" id="PF05853">
    <property type="entry name" value="BKACE"/>
    <property type="match status" value="1"/>
</dbReference>
<keyword evidence="4" id="KW-0862">Zinc</keyword>
<dbReference type="PANTHER" id="PTHR37418:SF2">
    <property type="entry name" value="3-KETO-5-AMINOHEXANOATE CLEAVAGE ENZYME"/>
    <property type="match status" value="1"/>
</dbReference>
<keyword evidence="2 5" id="KW-0808">Transferase</keyword>
<dbReference type="Gene3D" id="3.20.20.70">
    <property type="entry name" value="Aldolase class I"/>
    <property type="match status" value="1"/>
</dbReference>
<keyword evidence="3" id="KW-0479">Metal-binding</keyword>
<evidence type="ECO:0000256" key="1">
    <source>
        <dbReference type="ARBA" id="ARBA00001947"/>
    </source>
</evidence>
<comment type="cofactor">
    <cofactor evidence="1">
        <name>Zn(2+)</name>
        <dbReference type="ChEBI" id="CHEBI:29105"/>
    </cofactor>
</comment>
<dbReference type="GO" id="GO:0046872">
    <property type="term" value="F:metal ion binding"/>
    <property type="evidence" value="ECO:0007669"/>
    <property type="project" value="UniProtKB-KW"/>
</dbReference>
<organism evidence="5">
    <name type="scientific">anaerobic digester metagenome</name>
    <dbReference type="NCBI Taxonomy" id="1263854"/>
    <lineage>
        <taxon>unclassified sequences</taxon>
        <taxon>metagenomes</taxon>
        <taxon>ecological metagenomes</taxon>
    </lineage>
</organism>
<evidence type="ECO:0000256" key="3">
    <source>
        <dbReference type="ARBA" id="ARBA00022723"/>
    </source>
</evidence>